<reference evidence="6" key="1">
    <citation type="journal article" date="2021" name="Nat. Commun.">
        <title>Genetic determinants of endophytism in the Arabidopsis root mycobiome.</title>
        <authorList>
            <person name="Mesny F."/>
            <person name="Miyauchi S."/>
            <person name="Thiergart T."/>
            <person name="Pickel B."/>
            <person name="Atanasova L."/>
            <person name="Karlsson M."/>
            <person name="Huettel B."/>
            <person name="Barry K.W."/>
            <person name="Haridas S."/>
            <person name="Chen C."/>
            <person name="Bauer D."/>
            <person name="Andreopoulos W."/>
            <person name="Pangilinan J."/>
            <person name="LaButti K."/>
            <person name="Riley R."/>
            <person name="Lipzen A."/>
            <person name="Clum A."/>
            <person name="Drula E."/>
            <person name="Henrissat B."/>
            <person name="Kohler A."/>
            <person name="Grigoriev I.V."/>
            <person name="Martin F.M."/>
            <person name="Hacquard S."/>
        </authorList>
    </citation>
    <scope>NUCLEOTIDE SEQUENCE</scope>
    <source>
        <strain evidence="6">MPI-SDFR-AT-0117</strain>
    </source>
</reference>
<keyword evidence="1" id="KW-0479">Metal-binding</keyword>
<evidence type="ECO:0000313" key="7">
    <source>
        <dbReference type="Proteomes" id="UP000770015"/>
    </source>
</evidence>
<protein>
    <recommendedName>
        <fullName evidence="5">Zn(2)-C6 fungal-type domain-containing protein</fullName>
    </recommendedName>
</protein>
<dbReference type="GO" id="GO:0003677">
    <property type="term" value="F:DNA binding"/>
    <property type="evidence" value="ECO:0007669"/>
    <property type="project" value="InterPro"/>
</dbReference>
<dbReference type="SMART" id="SM00066">
    <property type="entry name" value="GAL4"/>
    <property type="match status" value="1"/>
</dbReference>
<organism evidence="6 7">
    <name type="scientific">Plectosphaerella plurivora</name>
    <dbReference type="NCBI Taxonomy" id="936078"/>
    <lineage>
        <taxon>Eukaryota</taxon>
        <taxon>Fungi</taxon>
        <taxon>Dikarya</taxon>
        <taxon>Ascomycota</taxon>
        <taxon>Pezizomycotina</taxon>
        <taxon>Sordariomycetes</taxon>
        <taxon>Hypocreomycetidae</taxon>
        <taxon>Glomerellales</taxon>
        <taxon>Plectosphaerellaceae</taxon>
        <taxon>Plectosphaerella</taxon>
    </lineage>
</organism>
<evidence type="ECO:0000256" key="2">
    <source>
        <dbReference type="ARBA" id="ARBA00023015"/>
    </source>
</evidence>
<evidence type="ECO:0000256" key="4">
    <source>
        <dbReference type="ARBA" id="ARBA00023242"/>
    </source>
</evidence>
<dbReference type="Proteomes" id="UP000770015">
    <property type="component" value="Unassembled WGS sequence"/>
</dbReference>
<evidence type="ECO:0000256" key="3">
    <source>
        <dbReference type="ARBA" id="ARBA00023163"/>
    </source>
</evidence>
<dbReference type="PANTHER" id="PTHR47840">
    <property type="entry name" value="ZN(II)2CYS6 TRANSCRIPTION FACTOR (EUROFUNG)-RELATED"/>
    <property type="match status" value="1"/>
</dbReference>
<keyword evidence="7" id="KW-1185">Reference proteome</keyword>
<feature type="domain" description="Zn(2)-C6 fungal-type" evidence="5">
    <location>
        <begin position="31"/>
        <end position="65"/>
    </location>
</feature>
<proteinExistence type="predicted"/>
<dbReference type="InterPro" id="IPR007219">
    <property type="entry name" value="XnlR_reg_dom"/>
</dbReference>
<dbReference type="EMBL" id="JAGSXJ010000020">
    <property type="protein sequence ID" value="KAH6680008.1"/>
    <property type="molecule type" value="Genomic_DNA"/>
</dbReference>
<keyword evidence="3" id="KW-0804">Transcription</keyword>
<dbReference type="PROSITE" id="PS00463">
    <property type="entry name" value="ZN2_CY6_FUNGAL_1"/>
    <property type="match status" value="1"/>
</dbReference>
<dbReference type="Pfam" id="PF00172">
    <property type="entry name" value="Zn_clus"/>
    <property type="match status" value="1"/>
</dbReference>
<dbReference type="InterPro" id="IPR001138">
    <property type="entry name" value="Zn2Cys6_DnaBD"/>
</dbReference>
<comment type="caution">
    <text evidence="6">The sequence shown here is derived from an EMBL/GenBank/DDBJ whole genome shotgun (WGS) entry which is preliminary data.</text>
</comment>
<dbReference type="CDD" id="cd12148">
    <property type="entry name" value="fungal_TF_MHR"/>
    <property type="match status" value="1"/>
</dbReference>
<evidence type="ECO:0000313" key="6">
    <source>
        <dbReference type="EMBL" id="KAH6680008.1"/>
    </source>
</evidence>
<dbReference type="SMART" id="SM00906">
    <property type="entry name" value="Fungal_trans"/>
    <property type="match status" value="1"/>
</dbReference>
<accession>A0A9P9A683</accession>
<dbReference type="Gene3D" id="4.10.240.10">
    <property type="entry name" value="Zn(2)-C6 fungal-type DNA-binding domain"/>
    <property type="match status" value="1"/>
</dbReference>
<evidence type="ECO:0000259" key="5">
    <source>
        <dbReference type="PROSITE" id="PS50048"/>
    </source>
</evidence>
<dbReference type="InterPro" id="IPR036864">
    <property type="entry name" value="Zn2-C6_fun-type_DNA-bd_sf"/>
</dbReference>
<keyword evidence="2" id="KW-0805">Transcription regulation</keyword>
<gene>
    <name evidence="6" type="ORF">F5X68DRAFT_244995</name>
</gene>
<dbReference type="GO" id="GO:0000981">
    <property type="term" value="F:DNA-binding transcription factor activity, RNA polymerase II-specific"/>
    <property type="evidence" value="ECO:0007669"/>
    <property type="project" value="InterPro"/>
</dbReference>
<dbReference type="AlphaFoldDB" id="A0A9P9A683"/>
<dbReference type="GO" id="GO:0008270">
    <property type="term" value="F:zinc ion binding"/>
    <property type="evidence" value="ECO:0007669"/>
    <property type="project" value="InterPro"/>
</dbReference>
<dbReference type="OrthoDB" id="5392779at2759"/>
<keyword evidence="4" id="KW-0539">Nucleus</keyword>
<evidence type="ECO:0000256" key="1">
    <source>
        <dbReference type="ARBA" id="ARBA00022723"/>
    </source>
</evidence>
<dbReference type="GO" id="GO:0006351">
    <property type="term" value="P:DNA-templated transcription"/>
    <property type="evidence" value="ECO:0007669"/>
    <property type="project" value="InterPro"/>
</dbReference>
<dbReference type="PROSITE" id="PS50048">
    <property type="entry name" value="ZN2_CY6_FUNGAL_2"/>
    <property type="match status" value="1"/>
</dbReference>
<dbReference type="PANTHER" id="PTHR47840:SF1">
    <property type="entry name" value="ZN(II)2CYS6 TRANSCRIPTION FACTOR (EUROFUNG)"/>
    <property type="match status" value="1"/>
</dbReference>
<name>A0A9P9A683_9PEZI</name>
<sequence length="725" mass="79979">MSSRKLPPIPPPISTLYGHPKRRNIRKGTLSCWECKRRKTKCTFTGGSFGSTCDGCRRRGVSCVSQEFPQDVSNTKQHLGDRLGRVERLVSQLADKTGEASESVSDGHVIRKQSDPEAALAAFMRPKPRSLFTTTPRSAISDAAPTSSTHASPNEALLEAWPNPVDLEAILRTSITSSDAFHGIICMPYAEFKEQRLPSPRELLLPPSPEAHPVTIARKLLTLASLLQHVAPQELADRLSTNQQTLMSRAVETTARLVNSIDDFASTMEGVECIMMESMYYNNAGNLRRAYITMRRALTIAQTLGLDRPGPSPLLRRLDSSSRDRLSPEHMWYRIVQSDRYLSLMLGLPHGSFDDDFADPEVMEACTPVESLERVLTMAGGRIIQRARSKTLDLDETLRIDKMVLEAAALMPPQWWLSVNTTRQDKGGTDAIDATLSMTTQLAYYHVLGRLHFPYLLRSSDDRRYDYSRMTAITSSRELLLRFLAFRGSVRDVGTYCRGIDFLMFIASTALCIGHIHSSARCHLDSSDAEANSKAVPSALAHQRLTDRGLLEAVLEIMEEAGTIEPCDPIAAKIAVILRPLLVIEGRVAQGEGYRAAATDEHEGVDFECHGTASNDGRSLFISLPHLGAIKIERLASIQNPNKGLSYEGDDALRAEEEHRDGFGFSMLAPRPGESAGVLPDDGSGGGLEVNMETDWVLQGVDLALIDSFSWGDATSKPAKRHHQQ</sequence>
<dbReference type="SUPFAM" id="SSF57701">
    <property type="entry name" value="Zn2/Cys6 DNA-binding domain"/>
    <property type="match status" value="1"/>
</dbReference>
<dbReference type="CDD" id="cd00067">
    <property type="entry name" value="GAL4"/>
    <property type="match status" value="1"/>
</dbReference>